<evidence type="ECO:0000256" key="1">
    <source>
        <dbReference type="ARBA" id="ARBA00006484"/>
    </source>
</evidence>
<proteinExistence type="inferred from homology"/>
<gene>
    <name evidence="3" type="ORF">RBWH47_01810</name>
</gene>
<reference evidence="3 4" key="1">
    <citation type="journal article" date="2013" name="Mar. Genomics">
        <title>Expression of sulfatases in Rhodopirellula baltica and the diversity of sulfatases in the genus Rhodopirellula.</title>
        <authorList>
            <person name="Wegner C.E."/>
            <person name="Richter-Heitmann T."/>
            <person name="Klindworth A."/>
            <person name="Klockow C."/>
            <person name="Richter M."/>
            <person name="Achstetter T."/>
            <person name="Glockner F.O."/>
            <person name="Harder J."/>
        </authorList>
    </citation>
    <scope>NUCLEOTIDE SEQUENCE [LARGE SCALE GENOMIC DNA]</scope>
    <source>
        <strain evidence="3 4">WH47</strain>
    </source>
</reference>
<dbReference type="Proteomes" id="UP000006222">
    <property type="component" value="Unassembled WGS sequence"/>
</dbReference>
<dbReference type="Gene3D" id="3.40.50.720">
    <property type="entry name" value="NAD(P)-binding Rossmann-like Domain"/>
    <property type="match status" value="1"/>
</dbReference>
<comment type="similarity">
    <text evidence="1">Belongs to the short-chain dehydrogenases/reductases (SDR) family.</text>
</comment>
<accession>F2AT76</accession>
<dbReference type="Pfam" id="PF00106">
    <property type="entry name" value="adh_short"/>
    <property type="match status" value="1"/>
</dbReference>
<evidence type="ECO:0000256" key="2">
    <source>
        <dbReference type="ARBA" id="ARBA00023002"/>
    </source>
</evidence>
<dbReference type="PRINTS" id="PR00081">
    <property type="entry name" value="GDHRDH"/>
</dbReference>
<dbReference type="PATRIC" id="fig|991778.3.peg.3102"/>
<dbReference type="AlphaFoldDB" id="F2AT76"/>
<protein>
    <submittedName>
        <fullName evidence="3">Sepiapterin reductase</fullName>
    </submittedName>
</protein>
<dbReference type="EMBL" id="AFAR01000159">
    <property type="protein sequence ID" value="EGF27141.1"/>
    <property type="molecule type" value="Genomic_DNA"/>
</dbReference>
<name>F2AT76_RHOBT</name>
<organism evidence="3 4">
    <name type="scientific">Rhodopirellula baltica WH47</name>
    <dbReference type="NCBI Taxonomy" id="991778"/>
    <lineage>
        <taxon>Bacteria</taxon>
        <taxon>Pseudomonadati</taxon>
        <taxon>Planctomycetota</taxon>
        <taxon>Planctomycetia</taxon>
        <taxon>Pirellulales</taxon>
        <taxon>Pirellulaceae</taxon>
        <taxon>Rhodopirellula</taxon>
    </lineage>
</organism>
<comment type="caution">
    <text evidence="3">The sequence shown here is derived from an EMBL/GenBank/DDBJ whole genome shotgun (WGS) entry which is preliminary data.</text>
</comment>
<evidence type="ECO:0000313" key="3">
    <source>
        <dbReference type="EMBL" id="EGF27141.1"/>
    </source>
</evidence>
<sequence>MFLIGSWKSNMQAIPTYVVTGATRGIGRAVATELAGRGFRVFAVGRSVELLQSLSEACGSRVTTVAADLCSIAGVEQLLASVPSDSEIAGLVHSAGSLVPLQPYEQINMNELAEHFRIHVGVPIELFNSLSRNRTVKRMLFIDSYSASNARLGWGAYSIVKAAAQMAARCAAQELPGTRTIRAYPGAVNTRIVDAVLASDTQTASTFASMREKGEFAEPEDVARFLVALLVDATDELIGSRDVFAYNNPGDRADVFQLTRSWSSDQTARIAAALFVFVAEAIAWFGRRAIHIIGKGLYLQTMWLVTMKRLRDGASLAGCHVLTDSLTQGIRYER</sequence>
<dbReference type="PANTHER" id="PTHR43008:SF4">
    <property type="entry name" value="CHAIN DEHYDROGENASE, PUTATIVE (AFU_ORTHOLOGUE AFUA_4G08710)-RELATED"/>
    <property type="match status" value="1"/>
</dbReference>
<dbReference type="SUPFAM" id="SSF51735">
    <property type="entry name" value="NAD(P)-binding Rossmann-fold domains"/>
    <property type="match status" value="1"/>
</dbReference>
<keyword evidence="2" id="KW-0560">Oxidoreductase</keyword>
<dbReference type="InterPro" id="IPR036291">
    <property type="entry name" value="NAD(P)-bd_dom_sf"/>
</dbReference>
<evidence type="ECO:0000313" key="4">
    <source>
        <dbReference type="Proteomes" id="UP000006222"/>
    </source>
</evidence>
<dbReference type="PANTHER" id="PTHR43008">
    <property type="entry name" value="BENZIL REDUCTASE"/>
    <property type="match status" value="1"/>
</dbReference>
<dbReference type="GO" id="GO:0050664">
    <property type="term" value="F:oxidoreductase activity, acting on NAD(P)H, oxygen as acceptor"/>
    <property type="evidence" value="ECO:0007669"/>
    <property type="project" value="TreeGrafter"/>
</dbReference>
<dbReference type="InterPro" id="IPR002347">
    <property type="entry name" value="SDR_fam"/>
</dbReference>